<dbReference type="OrthoDB" id="7869382at2"/>
<name>K2MDD5_9HYPH</name>
<organism evidence="2 3">
    <name type="scientific">Nitratireductor pacificus pht-3B</name>
    <dbReference type="NCBI Taxonomy" id="391937"/>
    <lineage>
        <taxon>Bacteria</taxon>
        <taxon>Pseudomonadati</taxon>
        <taxon>Pseudomonadota</taxon>
        <taxon>Alphaproteobacteria</taxon>
        <taxon>Hyphomicrobiales</taxon>
        <taxon>Phyllobacteriaceae</taxon>
        <taxon>Nitratireductor</taxon>
    </lineage>
</organism>
<keyword evidence="3" id="KW-1185">Reference proteome</keyword>
<evidence type="ECO:0000313" key="3">
    <source>
        <dbReference type="Proteomes" id="UP000006786"/>
    </source>
</evidence>
<keyword evidence="1" id="KW-0812">Transmembrane</keyword>
<dbReference type="eggNOG" id="ENOG5033G7Y">
    <property type="taxonomic scope" value="Bacteria"/>
</dbReference>
<dbReference type="Proteomes" id="UP000006786">
    <property type="component" value="Unassembled WGS sequence"/>
</dbReference>
<reference evidence="2 3" key="1">
    <citation type="journal article" date="2012" name="J. Bacteriol.">
        <title>Genome Sequence of Nitratireductor pacificus Type Strain pht-3B.</title>
        <authorList>
            <person name="Lai Q."/>
            <person name="Li G."/>
            <person name="Shao Z."/>
        </authorList>
    </citation>
    <scope>NUCLEOTIDE SEQUENCE [LARGE SCALE GENOMIC DNA]</scope>
    <source>
        <strain evidence="3">pht-3B</strain>
    </source>
</reference>
<feature type="transmembrane region" description="Helical" evidence="1">
    <location>
        <begin position="31"/>
        <end position="50"/>
    </location>
</feature>
<gene>
    <name evidence="2" type="ORF">NA2_11445</name>
</gene>
<protein>
    <submittedName>
        <fullName evidence="2">Putative fimbrial subunit PilA</fullName>
    </submittedName>
</protein>
<keyword evidence="1" id="KW-0472">Membrane</keyword>
<dbReference type="AlphaFoldDB" id="K2MDD5"/>
<keyword evidence="1" id="KW-1133">Transmembrane helix</keyword>
<accession>K2MDD5</accession>
<dbReference type="RefSeq" id="WP_008597035.1">
    <property type="nucleotide sequence ID" value="NZ_AMRM01000011.1"/>
</dbReference>
<dbReference type="STRING" id="391937.NA2_11445"/>
<sequence>MVRPVEQENDQQDTLDPAAEKVRRKLVRFMGINLAILFAAVMAVVLAFVYKSVQPTQTTEETLLLPGDATHAAIALPQGARIVSQALDGMRVSLQLRLADGTEELHVYDLRSGQLQARATLGQ</sequence>
<dbReference type="EMBL" id="AMRM01000011">
    <property type="protein sequence ID" value="EKF18795.1"/>
    <property type="molecule type" value="Genomic_DNA"/>
</dbReference>
<dbReference type="PATRIC" id="fig|391937.3.peg.2359"/>
<evidence type="ECO:0000256" key="1">
    <source>
        <dbReference type="SAM" id="Phobius"/>
    </source>
</evidence>
<comment type="caution">
    <text evidence="2">The sequence shown here is derived from an EMBL/GenBank/DDBJ whole genome shotgun (WGS) entry which is preliminary data.</text>
</comment>
<proteinExistence type="predicted"/>
<evidence type="ECO:0000313" key="2">
    <source>
        <dbReference type="EMBL" id="EKF18795.1"/>
    </source>
</evidence>